<evidence type="ECO:0000256" key="3">
    <source>
        <dbReference type="ARBA" id="ARBA00022692"/>
    </source>
</evidence>
<accession>A0A0V1PRK3</accession>
<feature type="transmembrane region" description="Helical" evidence="7">
    <location>
        <begin position="232"/>
        <end position="248"/>
    </location>
</feature>
<keyword evidence="10" id="KW-1185">Reference proteome</keyword>
<dbReference type="InterPro" id="IPR020846">
    <property type="entry name" value="MFS_dom"/>
</dbReference>
<feature type="transmembrane region" description="Helical" evidence="7">
    <location>
        <begin position="159"/>
        <end position="179"/>
    </location>
</feature>
<feature type="transmembrane region" description="Helical" evidence="7">
    <location>
        <begin position="94"/>
        <end position="118"/>
    </location>
</feature>
<sequence length="552" mass="62716">MVSLKVSKNDNSSSNISSSVISYLDERKIKGIIEHVETIETGLPGKNNDLLLRDGDNIEEERIDKDILAYMEESAIEIDDATNRRLRRQINKRILPCMIVTYFLQALDKGTISFASIMGIREDAGLVGQQYSWLTTCTYLAVLFWEWPTNWIIQKLPIAKYLAFNIIAWGIVLGCHALGKNFAILVVVRTLLGFFECCCQPCFIIMSAMWYKRSEQAQIIALWYMMNGGQQIVGGLLSYCFSLIEGAALRNWEILFLTYGCITVVWGIFVLWWTPDSPMHAKCFSEDDKKLMVERVRSNQTGIQNKEFKYYQVYEALRDPQTYCYFFIQFLTSLPTSGLGAFANIIILSFGFSVLQTQLLAMVLGAYLIILLLTSAWLSSKFNQNIIFMICYVVPSIVGTVVLMTVTYTGLDTNSYEYKLRRGVLLFCYYLTLSFWGVANLGLSLLSRNIAGQSKKSFCTALNFVGWAVGNCLGPQVFRAQDSPRYLTAFATHMGCYAALIILLVCMRLWLMKENSRKDKLIEGGKAVADKELKHAFEDLTDVENVSFRYAY</sequence>
<protein>
    <recommendedName>
        <fullName evidence="8">Major facilitator superfamily (MFS) profile domain-containing protein</fullName>
    </recommendedName>
</protein>
<dbReference type="PANTHER" id="PTHR43791:SF63">
    <property type="entry name" value="HIGH AFFINITY CYSTEINE TRANSPORTER"/>
    <property type="match status" value="1"/>
</dbReference>
<organism evidence="9 10">
    <name type="scientific">Debaryomyces fabryi</name>
    <dbReference type="NCBI Taxonomy" id="58627"/>
    <lineage>
        <taxon>Eukaryota</taxon>
        <taxon>Fungi</taxon>
        <taxon>Dikarya</taxon>
        <taxon>Ascomycota</taxon>
        <taxon>Saccharomycotina</taxon>
        <taxon>Pichiomycetes</taxon>
        <taxon>Debaryomycetaceae</taxon>
        <taxon>Debaryomyces</taxon>
    </lineage>
</organism>
<feature type="transmembrane region" description="Helical" evidence="7">
    <location>
        <begin position="130"/>
        <end position="147"/>
    </location>
</feature>
<dbReference type="EMBL" id="LMYN01000199">
    <property type="protein sequence ID" value="KRZ98869.1"/>
    <property type="molecule type" value="Genomic_DNA"/>
</dbReference>
<dbReference type="Proteomes" id="UP000054251">
    <property type="component" value="Unassembled WGS sequence"/>
</dbReference>
<comment type="subcellular location">
    <subcellularLocation>
        <location evidence="1">Membrane</location>
        <topology evidence="1">Multi-pass membrane protein</topology>
    </subcellularLocation>
</comment>
<feature type="transmembrane region" description="Helical" evidence="7">
    <location>
        <begin position="490"/>
        <end position="511"/>
    </location>
</feature>
<keyword evidence="2" id="KW-0813">Transport</keyword>
<feature type="transmembrane region" description="Helical" evidence="7">
    <location>
        <begin position="386"/>
        <end position="411"/>
    </location>
</feature>
<comment type="caution">
    <text evidence="9">The sequence shown here is derived from an EMBL/GenBank/DDBJ whole genome shotgun (WGS) entry which is preliminary data.</text>
</comment>
<dbReference type="InterPro" id="IPR011701">
    <property type="entry name" value="MFS"/>
</dbReference>
<dbReference type="GO" id="GO:0033229">
    <property type="term" value="F:cysteine transmembrane transporter activity"/>
    <property type="evidence" value="ECO:0007669"/>
    <property type="project" value="TreeGrafter"/>
</dbReference>
<evidence type="ECO:0000313" key="9">
    <source>
        <dbReference type="EMBL" id="KRZ98869.1"/>
    </source>
</evidence>
<dbReference type="OrthoDB" id="4454541at2759"/>
<keyword evidence="5 7" id="KW-0472">Membrane</keyword>
<dbReference type="GO" id="GO:0016020">
    <property type="term" value="C:membrane"/>
    <property type="evidence" value="ECO:0007669"/>
    <property type="project" value="UniProtKB-SubCell"/>
</dbReference>
<evidence type="ECO:0000256" key="2">
    <source>
        <dbReference type="ARBA" id="ARBA00022448"/>
    </source>
</evidence>
<evidence type="ECO:0000256" key="7">
    <source>
        <dbReference type="SAM" id="Phobius"/>
    </source>
</evidence>
<feature type="transmembrane region" description="Helical" evidence="7">
    <location>
        <begin position="359"/>
        <end position="379"/>
    </location>
</feature>
<dbReference type="InterPro" id="IPR036259">
    <property type="entry name" value="MFS_trans_sf"/>
</dbReference>
<proteinExistence type="inferred from homology"/>
<dbReference type="RefSeq" id="XP_015464972.1">
    <property type="nucleotide sequence ID" value="XM_015614197.1"/>
</dbReference>
<evidence type="ECO:0000259" key="8">
    <source>
        <dbReference type="PROSITE" id="PS50850"/>
    </source>
</evidence>
<evidence type="ECO:0000256" key="4">
    <source>
        <dbReference type="ARBA" id="ARBA00022989"/>
    </source>
</evidence>
<evidence type="ECO:0000313" key="10">
    <source>
        <dbReference type="Proteomes" id="UP000054251"/>
    </source>
</evidence>
<reference evidence="9 10" key="1">
    <citation type="submission" date="2015-11" db="EMBL/GenBank/DDBJ databases">
        <title>The genome of Debaryomyces fabryi.</title>
        <authorList>
            <person name="Tafer H."/>
            <person name="Lopandic K."/>
        </authorList>
    </citation>
    <scope>NUCLEOTIDE SEQUENCE [LARGE SCALE GENOMIC DNA]</scope>
    <source>
        <strain evidence="9 10">CBS 789</strain>
    </source>
</reference>
<dbReference type="GeneID" id="26842377"/>
<gene>
    <name evidence="9" type="ORF">AC631_05368</name>
</gene>
<evidence type="ECO:0000256" key="6">
    <source>
        <dbReference type="ARBA" id="ARBA00037968"/>
    </source>
</evidence>
<dbReference type="Gene3D" id="1.20.1250.20">
    <property type="entry name" value="MFS general substrate transporter like domains"/>
    <property type="match status" value="2"/>
</dbReference>
<dbReference type="FunFam" id="1.20.1250.20:FF:000064">
    <property type="entry name" value="MFS allantoate transporter"/>
    <property type="match status" value="1"/>
</dbReference>
<keyword evidence="3 7" id="KW-0812">Transmembrane</keyword>
<keyword evidence="4 7" id="KW-1133">Transmembrane helix</keyword>
<name>A0A0V1PRK3_9ASCO</name>
<evidence type="ECO:0000256" key="1">
    <source>
        <dbReference type="ARBA" id="ARBA00004141"/>
    </source>
</evidence>
<dbReference type="SUPFAM" id="SSF103473">
    <property type="entry name" value="MFS general substrate transporter"/>
    <property type="match status" value="1"/>
</dbReference>
<dbReference type="Pfam" id="PF07690">
    <property type="entry name" value="MFS_1"/>
    <property type="match status" value="1"/>
</dbReference>
<dbReference type="AlphaFoldDB" id="A0A0V1PRK3"/>
<feature type="domain" description="Major facilitator superfamily (MFS) profile" evidence="8">
    <location>
        <begin position="94"/>
        <end position="517"/>
    </location>
</feature>
<feature type="transmembrane region" description="Helical" evidence="7">
    <location>
        <begin position="191"/>
        <end position="211"/>
    </location>
</feature>
<dbReference type="PANTHER" id="PTHR43791">
    <property type="entry name" value="PERMEASE-RELATED"/>
    <property type="match status" value="1"/>
</dbReference>
<feature type="transmembrane region" description="Helical" evidence="7">
    <location>
        <begin position="323"/>
        <end position="347"/>
    </location>
</feature>
<feature type="transmembrane region" description="Helical" evidence="7">
    <location>
        <begin position="254"/>
        <end position="273"/>
    </location>
</feature>
<comment type="similarity">
    <text evidence="6">Belongs to the major facilitator superfamily. Allantoate permease family.</text>
</comment>
<feature type="transmembrane region" description="Helical" evidence="7">
    <location>
        <begin position="458"/>
        <end position="478"/>
    </location>
</feature>
<feature type="transmembrane region" description="Helical" evidence="7">
    <location>
        <begin position="423"/>
        <end position="446"/>
    </location>
</feature>
<evidence type="ECO:0000256" key="5">
    <source>
        <dbReference type="ARBA" id="ARBA00023136"/>
    </source>
</evidence>
<dbReference type="PROSITE" id="PS50850">
    <property type="entry name" value="MFS"/>
    <property type="match status" value="1"/>
</dbReference>